<name>A0AAD7UCY1_9STRA</name>
<feature type="repeat" description="WD" evidence="6">
    <location>
        <begin position="190"/>
        <end position="213"/>
    </location>
</feature>
<dbReference type="InterPro" id="IPR012580">
    <property type="entry name" value="NUC153"/>
</dbReference>
<evidence type="ECO:0000256" key="1">
    <source>
        <dbReference type="ARBA" id="ARBA00004604"/>
    </source>
</evidence>
<feature type="domain" description="Nucleolar protein 10-like N-terminal" evidence="10">
    <location>
        <begin position="1"/>
        <end position="378"/>
    </location>
</feature>
<evidence type="ECO:0000256" key="3">
    <source>
        <dbReference type="ARBA" id="ARBA00022574"/>
    </source>
</evidence>
<feature type="compositionally biased region" description="Basic and acidic residues" evidence="7">
    <location>
        <begin position="591"/>
        <end position="602"/>
    </location>
</feature>
<reference evidence="11" key="1">
    <citation type="submission" date="2023-01" db="EMBL/GenBank/DDBJ databases">
        <title>Metagenome sequencing of chrysophaentin producing Chrysophaeum taylorii.</title>
        <authorList>
            <person name="Davison J."/>
            <person name="Bewley C."/>
        </authorList>
    </citation>
    <scope>NUCLEOTIDE SEQUENCE</scope>
    <source>
        <strain evidence="11">NIES-1699</strain>
    </source>
</reference>
<comment type="subcellular location">
    <subcellularLocation>
        <location evidence="1">Nucleus</location>
        <location evidence="1">Nucleolus</location>
    </subcellularLocation>
</comment>
<dbReference type="Pfam" id="PF23097">
    <property type="entry name" value="NOL10_2nd"/>
    <property type="match status" value="1"/>
</dbReference>
<evidence type="ECO:0008006" key="13">
    <source>
        <dbReference type="Google" id="ProtNLM"/>
    </source>
</evidence>
<dbReference type="InterPro" id="IPR015943">
    <property type="entry name" value="WD40/YVTN_repeat-like_dom_sf"/>
</dbReference>
<evidence type="ECO:0000313" key="12">
    <source>
        <dbReference type="Proteomes" id="UP001230188"/>
    </source>
</evidence>
<evidence type="ECO:0000256" key="4">
    <source>
        <dbReference type="ARBA" id="ARBA00022737"/>
    </source>
</evidence>
<evidence type="ECO:0000256" key="7">
    <source>
        <dbReference type="SAM" id="MobiDB-lite"/>
    </source>
</evidence>
<dbReference type="GO" id="GO:0032040">
    <property type="term" value="C:small-subunit processome"/>
    <property type="evidence" value="ECO:0007669"/>
    <property type="project" value="TreeGrafter"/>
</dbReference>
<protein>
    <recommendedName>
        <fullName evidence="13">NUC153 domain-containing protein</fullName>
    </recommendedName>
</protein>
<feature type="compositionally biased region" description="Basic residues" evidence="7">
    <location>
        <begin position="648"/>
        <end position="661"/>
    </location>
</feature>
<evidence type="ECO:0000259" key="10">
    <source>
        <dbReference type="Pfam" id="PF23098"/>
    </source>
</evidence>
<keyword evidence="3 6" id="KW-0853">WD repeat</keyword>
<dbReference type="InterPro" id="IPR036322">
    <property type="entry name" value="WD40_repeat_dom_sf"/>
</dbReference>
<keyword evidence="5" id="KW-0539">Nucleus</keyword>
<organism evidence="11 12">
    <name type="scientific">Chrysophaeum taylorii</name>
    <dbReference type="NCBI Taxonomy" id="2483200"/>
    <lineage>
        <taxon>Eukaryota</taxon>
        <taxon>Sar</taxon>
        <taxon>Stramenopiles</taxon>
        <taxon>Ochrophyta</taxon>
        <taxon>Pelagophyceae</taxon>
        <taxon>Pelagomonadales</taxon>
        <taxon>Pelagomonadaceae</taxon>
        <taxon>Chrysophaeum</taxon>
    </lineage>
</organism>
<sequence>MAVRVGSDVPVYCLSEGAQVPAFVSERKRRQMQKEDEMLRRRIELLQDLEFESGTSKCAKFSEDGRFLVVAGEYPPRCKVFELGQLGMKFERRVGCECVDVAPLSEDLGKLVALLADRTLDVHAPYGSHYKVRVASHGRELAYDAASCVLHVAGAKGDAERLDLDAGKFLSPLEAGAPLARIKVASGVPLIAAGGEDGVVRLWDARGGKAPVASLDARTDDAADEVSALAWEPTSGLALAVGTTGARVGVYDLRMRNPIQTKEHQYELPIVDVHFLRGGFGGRRGGGGLVLSADERLVKAWNLETGETAVNVETTSKLSRFEIAPVATASDAADSGLLVCPGEQPRVMTYYVPALGPAPRWCAFLDSLTEEMEETEATAFDDFRFVSAKEVEDLGASHLVGTPTLRAYMHGYFVDAKVYRKLKAVAEPFAYDEWRKEQKLKKQQRDNKRISSVLPVQAEEHNDIPPVNADLAARLRPDADPLLEDDRFAAMFTDRNFEIDTDAPEYIARHPNSRRRANDVDDQRSRFLAPPPEDDDDDDDEQRSPAPKPPSRTLAAPLGIDAADALGLANTDDVEEKTTRAAQPLNKRISRQRDDDKSRRETTTSVPGEGTIKEFTYYPDDLPSKKPKTKIPNADAATTHTSSSLLKARVKHLRGRRRKKR</sequence>
<dbReference type="EMBL" id="JAQMWT010000391">
    <property type="protein sequence ID" value="KAJ8601990.1"/>
    <property type="molecule type" value="Genomic_DNA"/>
</dbReference>
<feature type="compositionally biased region" description="Polar residues" evidence="7">
    <location>
        <begin position="636"/>
        <end position="645"/>
    </location>
</feature>
<dbReference type="InterPro" id="IPR040382">
    <property type="entry name" value="NOL10/Enp2"/>
</dbReference>
<comment type="similarity">
    <text evidence="2">Belongs to the WD repeat NOL10/ENP2 family.</text>
</comment>
<dbReference type="Pfam" id="PF08159">
    <property type="entry name" value="NUC153"/>
    <property type="match status" value="1"/>
</dbReference>
<evidence type="ECO:0000259" key="8">
    <source>
        <dbReference type="Pfam" id="PF08159"/>
    </source>
</evidence>
<dbReference type="Pfam" id="PF23098">
    <property type="entry name" value="Beta-prop_NOL10_N"/>
    <property type="match status" value="1"/>
</dbReference>
<dbReference type="InterPro" id="IPR056550">
    <property type="entry name" value="NOL10_2nd"/>
</dbReference>
<comment type="caution">
    <text evidence="11">The sequence shown here is derived from an EMBL/GenBank/DDBJ whole genome shotgun (WGS) entry which is preliminary data.</text>
</comment>
<gene>
    <name evidence="11" type="ORF">CTAYLR_002729</name>
</gene>
<feature type="compositionally biased region" description="Basic and acidic residues" evidence="7">
    <location>
        <begin position="516"/>
        <end position="525"/>
    </location>
</feature>
<feature type="domain" description="NUC153" evidence="8">
    <location>
        <begin position="485"/>
        <end position="512"/>
    </location>
</feature>
<evidence type="ECO:0000256" key="6">
    <source>
        <dbReference type="PROSITE-ProRule" id="PRU00221"/>
    </source>
</evidence>
<proteinExistence type="inferred from homology"/>
<dbReference type="PROSITE" id="PS50082">
    <property type="entry name" value="WD_REPEATS_2"/>
    <property type="match status" value="1"/>
</dbReference>
<dbReference type="PANTHER" id="PTHR14927">
    <property type="entry name" value="NUCLEOLAR PROTEIN 10"/>
    <property type="match status" value="1"/>
</dbReference>
<feature type="domain" description="Nucleolar protein 10-like second" evidence="9">
    <location>
        <begin position="380"/>
        <end position="427"/>
    </location>
</feature>
<dbReference type="InterPro" id="IPR056551">
    <property type="entry name" value="Beta-prop_NOL10_N"/>
</dbReference>
<keyword evidence="4" id="KW-0677">Repeat</keyword>
<feature type="region of interest" description="Disordered" evidence="7">
    <location>
        <begin position="503"/>
        <end position="661"/>
    </location>
</feature>
<evidence type="ECO:0000256" key="5">
    <source>
        <dbReference type="ARBA" id="ARBA00023242"/>
    </source>
</evidence>
<dbReference type="AlphaFoldDB" id="A0AAD7UCY1"/>
<dbReference type="InterPro" id="IPR001680">
    <property type="entry name" value="WD40_rpt"/>
</dbReference>
<evidence type="ECO:0000313" key="11">
    <source>
        <dbReference type="EMBL" id="KAJ8601990.1"/>
    </source>
</evidence>
<keyword evidence="12" id="KW-1185">Reference proteome</keyword>
<accession>A0AAD7UCY1</accession>
<evidence type="ECO:0000256" key="2">
    <source>
        <dbReference type="ARBA" id="ARBA00005264"/>
    </source>
</evidence>
<dbReference type="GO" id="GO:0000462">
    <property type="term" value="P:maturation of SSU-rRNA from tricistronic rRNA transcript (SSU-rRNA, 5.8S rRNA, LSU-rRNA)"/>
    <property type="evidence" value="ECO:0007669"/>
    <property type="project" value="TreeGrafter"/>
</dbReference>
<feature type="compositionally biased region" description="Acidic residues" evidence="7">
    <location>
        <begin position="532"/>
        <end position="541"/>
    </location>
</feature>
<dbReference type="PANTHER" id="PTHR14927:SF0">
    <property type="entry name" value="NUCLEOLAR PROTEIN 10"/>
    <property type="match status" value="1"/>
</dbReference>
<dbReference type="Proteomes" id="UP001230188">
    <property type="component" value="Unassembled WGS sequence"/>
</dbReference>
<feature type="compositionally biased region" description="Low complexity" evidence="7">
    <location>
        <begin position="554"/>
        <end position="569"/>
    </location>
</feature>
<dbReference type="GO" id="GO:0030686">
    <property type="term" value="C:90S preribosome"/>
    <property type="evidence" value="ECO:0007669"/>
    <property type="project" value="TreeGrafter"/>
</dbReference>
<dbReference type="Gene3D" id="2.130.10.10">
    <property type="entry name" value="YVTN repeat-like/Quinoprotein amine dehydrogenase"/>
    <property type="match status" value="1"/>
</dbReference>
<evidence type="ECO:0000259" key="9">
    <source>
        <dbReference type="Pfam" id="PF23097"/>
    </source>
</evidence>
<dbReference type="SUPFAM" id="SSF50978">
    <property type="entry name" value="WD40 repeat-like"/>
    <property type="match status" value="1"/>
</dbReference>